<evidence type="ECO:0000256" key="1">
    <source>
        <dbReference type="SAM" id="MobiDB-lite"/>
    </source>
</evidence>
<accession>A0AAD4XMC0</accession>
<dbReference type="AlphaFoldDB" id="A0AAD4XMC0"/>
<protein>
    <submittedName>
        <fullName evidence="4">Uncharacterized protein</fullName>
    </submittedName>
</protein>
<dbReference type="PANTHER" id="PTHR21450">
    <property type="entry name" value="PROTEIN ALTERED PHOSPHATE STARVATION RESPONSE 1"/>
    <property type="match status" value="1"/>
</dbReference>
<dbReference type="InterPro" id="IPR006868">
    <property type="entry name" value="DUF630"/>
</dbReference>
<feature type="domain" description="DUF632" evidence="2">
    <location>
        <begin position="313"/>
        <end position="658"/>
    </location>
</feature>
<feature type="compositionally biased region" description="Basic and acidic residues" evidence="1">
    <location>
        <begin position="292"/>
        <end position="301"/>
    </location>
</feature>
<dbReference type="EMBL" id="JAJJMB010008334">
    <property type="protein sequence ID" value="KAI3924222.1"/>
    <property type="molecule type" value="Genomic_DNA"/>
</dbReference>
<keyword evidence="5" id="KW-1185">Reference proteome</keyword>
<dbReference type="Pfam" id="PF04782">
    <property type="entry name" value="DUF632"/>
    <property type="match status" value="1"/>
</dbReference>
<dbReference type="PANTHER" id="PTHR21450:SF6">
    <property type="entry name" value="EXPRESSED PROTEIN"/>
    <property type="match status" value="1"/>
</dbReference>
<dbReference type="Proteomes" id="UP001202328">
    <property type="component" value="Unassembled WGS sequence"/>
</dbReference>
<feature type="compositionally biased region" description="Polar residues" evidence="1">
    <location>
        <begin position="139"/>
        <end position="164"/>
    </location>
</feature>
<proteinExistence type="predicted"/>
<evidence type="ECO:0000313" key="5">
    <source>
        <dbReference type="Proteomes" id="UP001202328"/>
    </source>
</evidence>
<feature type="domain" description="DUF630" evidence="3">
    <location>
        <begin position="1"/>
        <end position="59"/>
    </location>
</feature>
<name>A0AAD4XMC0_9MAGN</name>
<feature type="region of interest" description="Disordered" evidence="1">
    <location>
        <begin position="252"/>
        <end position="309"/>
    </location>
</feature>
<gene>
    <name evidence="4" type="ORF">MKW98_032423</name>
</gene>
<evidence type="ECO:0000313" key="4">
    <source>
        <dbReference type="EMBL" id="KAI3924222.1"/>
    </source>
</evidence>
<feature type="compositionally biased region" description="Polar residues" evidence="1">
    <location>
        <begin position="97"/>
        <end position="115"/>
    </location>
</feature>
<dbReference type="InterPro" id="IPR006867">
    <property type="entry name" value="DUF632"/>
</dbReference>
<sequence>MGASNSRLDEDKALQLCRERKRFVKESLYGRCSLAAAHVAYIQSLKNIAAALGRFVEPEATFESSLYTSTSATPEPLALTEKSISQISFSSPSMSQNIDTTETLSQTPSPLNSGRFQADFMKSAADSSMTSEDRPPVSVTRNLSTPTDVTSQTNERFETSSSDQHILPTTPWDFFGHHPIDSQFSLQDARALNHGYDNVDDIRWFREEGIPDLEEEEEKVNGRMEDSDESESVGKPSSEDFVQSYENCRVTREHSTVRMASEETESLNEEKNKSPDLTPVRGAVPVVTPPTSERRTAEKESGFTNKHTPKNFFSSTKEIEYLFLKASESGNEIPRMLEANKVHFRPLLPGKEAGASMASMLFNACFSCGEDPTHVLTEDAPQTEIKYLTWHRTASSQSSLSRNLIDSTLKDDRGDSGNLLNSFCMNSGSHVSTLDRLYAWERKLYDEVKASGLIRSEYENKCKLLREQDSKGESRQKIDKTRAVVKDLHSRIRVAIHRIDSISKRIEELRDNELQPQLEELIEGLSRMWETMFECHRLQYNIISIANNNRNAKITVHSELRRQATGHLQHELTYLSASFTKWIGAQVSYVRSIDGWLHKCVSLPQKASKKKRRWRSNPEIPLRDLGPPIFVTCGVWLDKLEALPTKEVENSVKVLASDTTRLLPRQEGKSLNRSSASLKRSNTCDTGASILKDSAPEDWNSGIDRFQSSLVGFLDRLHYFALSSVGMYLELEKAIEEAKARDKAH</sequence>
<evidence type="ECO:0000259" key="2">
    <source>
        <dbReference type="Pfam" id="PF04782"/>
    </source>
</evidence>
<dbReference type="Pfam" id="PF04783">
    <property type="entry name" value="DUF630"/>
    <property type="match status" value="1"/>
</dbReference>
<reference evidence="4" key="1">
    <citation type="submission" date="2022-04" db="EMBL/GenBank/DDBJ databases">
        <title>A functionally conserved STORR gene fusion in Papaver species that diverged 16.8 million years ago.</title>
        <authorList>
            <person name="Catania T."/>
        </authorList>
    </citation>
    <scope>NUCLEOTIDE SEQUENCE</scope>
    <source>
        <strain evidence="4">S-188037</strain>
    </source>
</reference>
<feature type="region of interest" description="Disordered" evidence="1">
    <location>
        <begin position="91"/>
        <end position="165"/>
    </location>
</feature>
<organism evidence="4 5">
    <name type="scientific">Papaver atlanticum</name>
    <dbReference type="NCBI Taxonomy" id="357466"/>
    <lineage>
        <taxon>Eukaryota</taxon>
        <taxon>Viridiplantae</taxon>
        <taxon>Streptophyta</taxon>
        <taxon>Embryophyta</taxon>
        <taxon>Tracheophyta</taxon>
        <taxon>Spermatophyta</taxon>
        <taxon>Magnoliopsida</taxon>
        <taxon>Ranunculales</taxon>
        <taxon>Papaveraceae</taxon>
        <taxon>Papaveroideae</taxon>
        <taxon>Papaver</taxon>
    </lineage>
</organism>
<comment type="caution">
    <text evidence="4">The sequence shown here is derived from an EMBL/GenBank/DDBJ whole genome shotgun (WGS) entry which is preliminary data.</text>
</comment>
<evidence type="ECO:0000259" key="3">
    <source>
        <dbReference type="Pfam" id="PF04783"/>
    </source>
</evidence>
<feature type="region of interest" description="Disordered" evidence="1">
    <location>
        <begin position="213"/>
        <end position="239"/>
    </location>
</feature>